<organism evidence="2 3">
    <name type="scientific">Lineolata rhizophorae</name>
    <dbReference type="NCBI Taxonomy" id="578093"/>
    <lineage>
        <taxon>Eukaryota</taxon>
        <taxon>Fungi</taxon>
        <taxon>Dikarya</taxon>
        <taxon>Ascomycota</taxon>
        <taxon>Pezizomycotina</taxon>
        <taxon>Dothideomycetes</taxon>
        <taxon>Dothideomycetes incertae sedis</taxon>
        <taxon>Lineolatales</taxon>
        <taxon>Lineolataceae</taxon>
        <taxon>Lineolata</taxon>
    </lineage>
</organism>
<dbReference type="Proteomes" id="UP000799766">
    <property type="component" value="Unassembled WGS sequence"/>
</dbReference>
<accession>A0A6A6NWV1</accession>
<dbReference type="InterPro" id="IPR011611">
    <property type="entry name" value="PfkB_dom"/>
</dbReference>
<reference evidence="2" key="1">
    <citation type="journal article" date="2020" name="Stud. Mycol.">
        <title>101 Dothideomycetes genomes: a test case for predicting lifestyles and emergence of pathogens.</title>
        <authorList>
            <person name="Haridas S."/>
            <person name="Albert R."/>
            <person name="Binder M."/>
            <person name="Bloem J."/>
            <person name="Labutti K."/>
            <person name="Salamov A."/>
            <person name="Andreopoulos B."/>
            <person name="Baker S."/>
            <person name="Barry K."/>
            <person name="Bills G."/>
            <person name="Bluhm B."/>
            <person name="Cannon C."/>
            <person name="Castanera R."/>
            <person name="Culley D."/>
            <person name="Daum C."/>
            <person name="Ezra D."/>
            <person name="Gonzalez J."/>
            <person name="Henrissat B."/>
            <person name="Kuo A."/>
            <person name="Liang C."/>
            <person name="Lipzen A."/>
            <person name="Lutzoni F."/>
            <person name="Magnuson J."/>
            <person name="Mondo S."/>
            <person name="Nolan M."/>
            <person name="Ohm R."/>
            <person name="Pangilinan J."/>
            <person name="Park H.-J."/>
            <person name="Ramirez L."/>
            <person name="Alfaro M."/>
            <person name="Sun H."/>
            <person name="Tritt A."/>
            <person name="Yoshinaga Y."/>
            <person name="Zwiers L.-H."/>
            <person name="Turgeon B."/>
            <person name="Goodwin S."/>
            <person name="Spatafora J."/>
            <person name="Crous P."/>
            <person name="Grigoriev I."/>
        </authorList>
    </citation>
    <scope>NUCLEOTIDE SEQUENCE</scope>
    <source>
        <strain evidence="2">ATCC 16933</strain>
    </source>
</reference>
<evidence type="ECO:0000313" key="2">
    <source>
        <dbReference type="EMBL" id="KAF2456216.1"/>
    </source>
</evidence>
<gene>
    <name evidence="2" type="ORF">BDY21DRAFT_422535</name>
</gene>
<feature type="domain" description="Carbohydrate kinase PfkB" evidence="1">
    <location>
        <begin position="187"/>
        <end position="333"/>
    </location>
</feature>
<dbReference type="Pfam" id="PF00294">
    <property type="entry name" value="PfkB"/>
    <property type="match status" value="1"/>
</dbReference>
<dbReference type="PANTHER" id="PTHR47098">
    <property type="entry name" value="PROTEIN MAK32"/>
    <property type="match status" value="1"/>
</dbReference>
<dbReference type="Gene3D" id="3.40.1190.20">
    <property type="match status" value="1"/>
</dbReference>
<dbReference type="InterPro" id="IPR029056">
    <property type="entry name" value="Ribokinase-like"/>
</dbReference>
<dbReference type="PANTHER" id="PTHR47098:SF2">
    <property type="entry name" value="PROTEIN MAK32"/>
    <property type="match status" value="1"/>
</dbReference>
<dbReference type="AlphaFoldDB" id="A0A6A6NWV1"/>
<proteinExistence type="predicted"/>
<dbReference type="OrthoDB" id="497927at2759"/>
<dbReference type="SUPFAM" id="SSF53613">
    <property type="entry name" value="Ribokinase-like"/>
    <property type="match status" value="1"/>
</dbReference>
<evidence type="ECO:0000259" key="1">
    <source>
        <dbReference type="Pfam" id="PF00294"/>
    </source>
</evidence>
<sequence length="369" mass="40364">MASNDEDAPAVRVDFVTLGMFIIDEIHFLPPRPPVRDIVGGAGTYAALGARVLSPPPLSRTVGWIVDCGSDFPAPLRSLIQSWDTACLMRETPERYTTRGWNGYSDHDHRVPQKAFTYTTPKLRLDQNSLTPTLLRSRSFHIICSPERCIDMSTGIRNRLDELPAPVEHQPLFVWEPVPDLCEADELDNCLRALRYVDVVSANHEELCAFFGRKAIREEDGSLDRPIVEWCCSVLLGSGVGADKKGAVVIRAGKEGCYVATREKNYWLPAFHKDGSEKVVDPTGGGNAFLGGLCVGLVRYGEGSGKARPVLSIHDASVLANVAASFAIEQVGPPTLGKAEDGTETWNGVVVEERVKEYRQGLAGLGYVQ</sequence>
<name>A0A6A6NWV1_9PEZI</name>
<keyword evidence="2" id="KW-0418">Kinase</keyword>
<dbReference type="EMBL" id="MU001684">
    <property type="protein sequence ID" value="KAF2456216.1"/>
    <property type="molecule type" value="Genomic_DNA"/>
</dbReference>
<evidence type="ECO:0000313" key="3">
    <source>
        <dbReference type="Proteomes" id="UP000799766"/>
    </source>
</evidence>
<protein>
    <submittedName>
        <fullName evidence="2">Ribokinase-like protein</fullName>
    </submittedName>
</protein>
<keyword evidence="3" id="KW-1185">Reference proteome</keyword>
<dbReference type="GO" id="GO:0016301">
    <property type="term" value="F:kinase activity"/>
    <property type="evidence" value="ECO:0007669"/>
    <property type="project" value="UniProtKB-KW"/>
</dbReference>
<keyword evidence="2" id="KW-0808">Transferase</keyword>